<feature type="region of interest" description="Disordered" evidence="4">
    <location>
        <begin position="89"/>
        <end position="121"/>
    </location>
</feature>
<dbReference type="PANTHER" id="PTHR24026">
    <property type="entry name" value="FAT ATYPICAL CADHERIN-RELATED"/>
    <property type="match status" value="1"/>
</dbReference>
<keyword evidence="1 5" id="KW-0812">Transmembrane</keyword>
<dbReference type="GO" id="GO:0005509">
    <property type="term" value="F:calcium ion binding"/>
    <property type="evidence" value="ECO:0007669"/>
    <property type="project" value="UniProtKB-UniRule"/>
</dbReference>
<keyword evidence="8" id="KW-1185">Reference proteome</keyword>
<feature type="compositionally biased region" description="Low complexity" evidence="4">
    <location>
        <begin position="89"/>
        <end position="99"/>
    </location>
</feature>
<evidence type="ECO:0000256" key="5">
    <source>
        <dbReference type="SAM" id="Phobius"/>
    </source>
</evidence>
<dbReference type="Proteomes" id="UP000243686">
    <property type="component" value="Unassembled WGS sequence"/>
</dbReference>
<feature type="domain" description="Cadherin" evidence="6">
    <location>
        <begin position="38"/>
        <end position="148"/>
    </location>
</feature>
<dbReference type="Gene3D" id="2.60.40.60">
    <property type="entry name" value="Cadherins"/>
    <property type="match status" value="1"/>
</dbReference>
<evidence type="ECO:0000256" key="3">
    <source>
        <dbReference type="PROSITE-ProRule" id="PRU00043"/>
    </source>
</evidence>
<dbReference type="InterPro" id="IPR002126">
    <property type="entry name" value="Cadherin-like_dom"/>
</dbReference>
<feature type="compositionally biased region" description="Polar residues" evidence="4">
    <location>
        <begin position="107"/>
        <end position="121"/>
    </location>
</feature>
<keyword evidence="5" id="KW-0472">Membrane</keyword>
<dbReference type="AlphaFoldDB" id="A0A1S8X7S8"/>
<evidence type="ECO:0000313" key="8">
    <source>
        <dbReference type="Proteomes" id="UP000243686"/>
    </source>
</evidence>
<dbReference type="SUPFAM" id="SSF49313">
    <property type="entry name" value="Cadherin-like"/>
    <property type="match status" value="1"/>
</dbReference>
<dbReference type="InterPro" id="IPR015919">
    <property type="entry name" value="Cadherin-like_sf"/>
</dbReference>
<evidence type="ECO:0000256" key="4">
    <source>
        <dbReference type="SAM" id="MobiDB-lite"/>
    </source>
</evidence>
<dbReference type="PANTHER" id="PTHR24026:SF126">
    <property type="entry name" value="PROTOCADHERIN FAT 4"/>
    <property type="match status" value="1"/>
</dbReference>
<evidence type="ECO:0000256" key="2">
    <source>
        <dbReference type="ARBA" id="ARBA00022989"/>
    </source>
</evidence>
<dbReference type="Pfam" id="PF00028">
    <property type="entry name" value="Cadherin"/>
    <property type="match status" value="1"/>
</dbReference>
<evidence type="ECO:0000256" key="1">
    <source>
        <dbReference type="ARBA" id="ARBA00022692"/>
    </source>
</evidence>
<feature type="transmembrane region" description="Helical" evidence="5">
    <location>
        <begin position="209"/>
        <end position="232"/>
    </location>
</feature>
<dbReference type="EMBL" id="KV891695">
    <property type="protein sequence ID" value="OON22737.1"/>
    <property type="molecule type" value="Genomic_DNA"/>
</dbReference>
<evidence type="ECO:0000259" key="6">
    <source>
        <dbReference type="PROSITE" id="PS50268"/>
    </source>
</evidence>
<gene>
    <name evidence="7" type="ORF">X801_01358</name>
</gene>
<evidence type="ECO:0000313" key="7">
    <source>
        <dbReference type="EMBL" id="OON22737.1"/>
    </source>
</evidence>
<proteinExistence type="predicted"/>
<dbReference type="GO" id="GO:0005886">
    <property type="term" value="C:plasma membrane"/>
    <property type="evidence" value="ECO:0007669"/>
    <property type="project" value="UniProtKB-SubCell"/>
</dbReference>
<keyword evidence="2 5" id="KW-1133">Transmembrane helix</keyword>
<keyword evidence="3" id="KW-0106">Calcium</keyword>
<reference evidence="7 8" key="1">
    <citation type="submission" date="2015-03" db="EMBL/GenBank/DDBJ databases">
        <title>Draft genome of the nematode, Opisthorchis viverrini.</title>
        <authorList>
            <person name="Mitreva M."/>
        </authorList>
    </citation>
    <scope>NUCLEOTIDE SEQUENCE [LARGE SCALE GENOMIC DNA]</scope>
    <source>
        <strain evidence="7">Khon Kaen</strain>
    </source>
</reference>
<sequence>MPAACHHSHVGIHLILKHPRPKMQVCITKLMLLGALPLIQLQAVDPDEGINGLVTYAIRGGNAGNLFNVDPRTGLLYLENQLPRRAVAEATAASSASASQKLREQSASESDPSAQSRNSHVPTHPTYLLALEACDQGEPRRCSHFPNLQIQLRVPNDLGMSQTDGQLLLSHAAASNQLLMGHSSADSDSFLNARFEREKRMGSLSTAEIVIITLSAFFSMLIIAVVVTICIIRHRTHRVMTNQKVKAQRESKKSDFSGRLSVMAACLCLQMAFR</sequence>
<dbReference type="PROSITE" id="PS50268">
    <property type="entry name" value="CADHERIN_2"/>
    <property type="match status" value="1"/>
</dbReference>
<organism evidence="7 8">
    <name type="scientific">Opisthorchis viverrini</name>
    <name type="common">Southeast Asian liver fluke</name>
    <dbReference type="NCBI Taxonomy" id="6198"/>
    <lineage>
        <taxon>Eukaryota</taxon>
        <taxon>Metazoa</taxon>
        <taxon>Spiralia</taxon>
        <taxon>Lophotrochozoa</taxon>
        <taxon>Platyhelminthes</taxon>
        <taxon>Trematoda</taxon>
        <taxon>Digenea</taxon>
        <taxon>Opisthorchiida</taxon>
        <taxon>Opisthorchiata</taxon>
        <taxon>Opisthorchiidae</taxon>
        <taxon>Opisthorchis</taxon>
    </lineage>
</organism>
<name>A0A1S8X7S8_OPIVI</name>
<protein>
    <recommendedName>
        <fullName evidence="6">Cadherin domain-containing protein</fullName>
    </recommendedName>
</protein>
<dbReference type="GO" id="GO:0007156">
    <property type="term" value="P:homophilic cell adhesion via plasma membrane adhesion molecules"/>
    <property type="evidence" value="ECO:0007669"/>
    <property type="project" value="InterPro"/>
</dbReference>
<accession>A0A1S8X7S8</accession>
<dbReference type="CDD" id="cd11304">
    <property type="entry name" value="Cadherin_repeat"/>
    <property type="match status" value="1"/>
</dbReference>